<gene>
    <name evidence="2" type="ORF">SAMN05216276_10614</name>
</gene>
<sequence>MLARTKIATGLAASIAAGALALSAGLVPAQASAPTRAGSAAGSAAAVSEPPVFAATLARSYDTFDANQAVAVDKKYFYVVDNRSITKHDKSTGQPLLQFASNADGPLIHMDSGAVVGDKLYAVHSNYDESPMESSIEVFDTKTMRHIDTYSFGIYRGSLTWLDRHDGAWWAGFANYDQVPDGETEPYGETYNTQVVKMDDKFQVVESWTIPKTILDRFKPMSNSGGSWGPDGRLWLTGHDLGEAYVMNVPSAGSELEWAATVTLPNVEGQGIAWDRSSNRPTLWAIKRSTKQALSFTVPYSSISDPKTVNWQVLGPGHFQQ</sequence>
<protein>
    <recommendedName>
        <fullName evidence="4">WD40-like Beta Propeller Repeat</fullName>
    </recommendedName>
</protein>
<feature type="signal peptide" evidence="1">
    <location>
        <begin position="1"/>
        <end position="31"/>
    </location>
</feature>
<evidence type="ECO:0000256" key="1">
    <source>
        <dbReference type="SAM" id="SignalP"/>
    </source>
</evidence>
<dbReference type="Proteomes" id="UP000198282">
    <property type="component" value="Unassembled WGS sequence"/>
</dbReference>
<reference evidence="2 3" key="1">
    <citation type="submission" date="2017-06" db="EMBL/GenBank/DDBJ databases">
        <authorList>
            <person name="Kim H.J."/>
            <person name="Triplett B.A."/>
        </authorList>
    </citation>
    <scope>NUCLEOTIDE SEQUENCE [LARGE SCALE GENOMIC DNA]</scope>
    <source>
        <strain evidence="2 3">CGMCC 4.2132</strain>
    </source>
</reference>
<evidence type="ECO:0000313" key="3">
    <source>
        <dbReference type="Proteomes" id="UP000198282"/>
    </source>
</evidence>
<evidence type="ECO:0000313" key="2">
    <source>
        <dbReference type="EMBL" id="SNT55162.1"/>
    </source>
</evidence>
<evidence type="ECO:0008006" key="4">
    <source>
        <dbReference type="Google" id="ProtNLM"/>
    </source>
</evidence>
<keyword evidence="1" id="KW-0732">Signal</keyword>
<dbReference type="AlphaFoldDB" id="A0A239NKP7"/>
<dbReference type="EMBL" id="FZOD01000061">
    <property type="protein sequence ID" value="SNT55162.1"/>
    <property type="molecule type" value="Genomic_DNA"/>
</dbReference>
<keyword evidence="3" id="KW-1185">Reference proteome</keyword>
<accession>A0A239NKP7</accession>
<name>A0A239NKP7_9ACTN</name>
<dbReference type="SUPFAM" id="SSF75011">
    <property type="entry name" value="3-carboxy-cis,cis-mucoante lactonizing enzyme"/>
    <property type="match status" value="1"/>
</dbReference>
<proteinExistence type="predicted"/>
<organism evidence="2 3">
    <name type="scientific">Streptosporangium subroseum</name>
    <dbReference type="NCBI Taxonomy" id="106412"/>
    <lineage>
        <taxon>Bacteria</taxon>
        <taxon>Bacillati</taxon>
        <taxon>Actinomycetota</taxon>
        <taxon>Actinomycetes</taxon>
        <taxon>Streptosporangiales</taxon>
        <taxon>Streptosporangiaceae</taxon>
        <taxon>Streptosporangium</taxon>
    </lineage>
</organism>
<dbReference type="OrthoDB" id="839202at2"/>
<feature type="chain" id="PRO_5012127803" description="WD40-like Beta Propeller Repeat" evidence="1">
    <location>
        <begin position="32"/>
        <end position="321"/>
    </location>
</feature>